<dbReference type="GO" id="GO:0005634">
    <property type="term" value="C:nucleus"/>
    <property type="evidence" value="ECO:0007669"/>
    <property type="project" value="TreeGrafter"/>
</dbReference>
<dbReference type="Proteomes" id="UP001152888">
    <property type="component" value="Unassembled WGS sequence"/>
</dbReference>
<dbReference type="PROSITE" id="PS51029">
    <property type="entry name" value="MADF"/>
    <property type="match status" value="1"/>
</dbReference>
<comment type="caution">
    <text evidence="3">The sequence shown here is derived from an EMBL/GenBank/DDBJ whole genome shotgun (WGS) entry which is preliminary data.</text>
</comment>
<sequence>MDRKRVRRIDPALLIAQVKKYRVLYDSKMALTNPQQKKRCWYEVGTTLFGAERWKRYDAREKDALVREIQVKWKSLRDTFTKALRKERENPSEYKRRYVYYKDLSFLIPFTTSRNGLHFRTVPAFEEQQNGVSEEEDSKKDIVIYTSEKDSDADDDEDSKQYGDEDTVPLSEINTLQPVQFIHVPNEDTIEAEEDDMTQNNNANQQSVKEILERVVEMQKDDINDDAMGNKKFLLSLLPFMQKVPDDVNLEIRLQLLSVLQTYCSTSNS</sequence>
<evidence type="ECO:0000313" key="4">
    <source>
        <dbReference type="Proteomes" id="UP001152888"/>
    </source>
</evidence>
<organism evidence="3 4">
    <name type="scientific">Acanthoscelides obtectus</name>
    <name type="common">Bean weevil</name>
    <name type="synonym">Bruchus obtectus</name>
    <dbReference type="NCBI Taxonomy" id="200917"/>
    <lineage>
        <taxon>Eukaryota</taxon>
        <taxon>Metazoa</taxon>
        <taxon>Ecdysozoa</taxon>
        <taxon>Arthropoda</taxon>
        <taxon>Hexapoda</taxon>
        <taxon>Insecta</taxon>
        <taxon>Pterygota</taxon>
        <taxon>Neoptera</taxon>
        <taxon>Endopterygota</taxon>
        <taxon>Coleoptera</taxon>
        <taxon>Polyphaga</taxon>
        <taxon>Cucujiformia</taxon>
        <taxon>Chrysomeloidea</taxon>
        <taxon>Chrysomelidae</taxon>
        <taxon>Bruchinae</taxon>
        <taxon>Bruchini</taxon>
        <taxon>Acanthoscelides</taxon>
    </lineage>
</organism>
<gene>
    <name evidence="3" type="ORF">ACAOBT_LOCUS13092</name>
</gene>
<dbReference type="InterPro" id="IPR006578">
    <property type="entry name" value="MADF-dom"/>
</dbReference>
<dbReference type="PANTHER" id="PTHR12243">
    <property type="entry name" value="MADF DOMAIN TRANSCRIPTION FACTOR"/>
    <property type="match status" value="1"/>
</dbReference>
<feature type="region of interest" description="Disordered" evidence="1">
    <location>
        <begin position="146"/>
        <end position="167"/>
    </location>
</feature>
<proteinExistence type="predicted"/>
<dbReference type="SMART" id="SM00595">
    <property type="entry name" value="MADF"/>
    <property type="match status" value="1"/>
</dbReference>
<evidence type="ECO:0000313" key="3">
    <source>
        <dbReference type="EMBL" id="CAH1978129.1"/>
    </source>
</evidence>
<dbReference type="PANTHER" id="PTHR12243:SF69">
    <property type="entry name" value="SI:CH73-59F11.3"/>
    <property type="match status" value="1"/>
</dbReference>
<dbReference type="InterPro" id="IPR039353">
    <property type="entry name" value="TF_Adf1"/>
</dbReference>
<keyword evidence="4" id="KW-1185">Reference proteome</keyword>
<dbReference type="OrthoDB" id="6616165at2759"/>
<accession>A0A9P0KRF1</accession>
<dbReference type="EMBL" id="CAKOFQ010006870">
    <property type="protein sequence ID" value="CAH1978129.1"/>
    <property type="molecule type" value="Genomic_DNA"/>
</dbReference>
<reference evidence="3" key="1">
    <citation type="submission" date="2022-03" db="EMBL/GenBank/DDBJ databases">
        <authorList>
            <person name="Sayadi A."/>
        </authorList>
    </citation>
    <scope>NUCLEOTIDE SEQUENCE</scope>
</reference>
<dbReference type="GO" id="GO:0006357">
    <property type="term" value="P:regulation of transcription by RNA polymerase II"/>
    <property type="evidence" value="ECO:0007669"/>
    <property type="project" value="TreeGrafter"/>
</dbReference>
<dbReference type="GO" id="GO:0005667">
    <property type="term" value="C:transcription regulator complex"/>
    <property type="evidence" value="ECO:0007669"/>
    <property type="project" value="TreeGrafter"/>
</dbReference>
<name>A0A9P0KRF1_ACAOB</name>
<feature type="domain" description="MADF" evidence="2">
    <location>
        <begin position="13"/>
        <end position="112"/>
    </location>
</feature>
<dbReference type="AlphaFoldDB" id="A0A9P0KRF1"/>
<evidence type="ECO:0000259" key="2">
    <source>
        <dbReference type="PROSITE" id="PS51029"/>
    </source>
</evidence>
<dbReference type="Pfam" id="PF10545">
    <property type="entry name" value="MADF_DNA_bdg"/>
    <property type="match status" value="1"/>
</dbReference>
<protein>
    <recommendedName>
        <fullName evidence="2">MADF domain-containing protein</fullName>
    </recommendedName>
</protein>
<evidence type="ECO:0000256" key="1">
    <source>
        <dbReference type="SAM" id="MobiDB-lite"/>
    </source>
</evidence>